<evidence type="ECO:0000256" key="9">
    <source>
        <dbReference type="ARBA" id="ARBA00023012"/>
    </source>
</evidence>
<dbReference type="CDD" id="cd00075">
    <property type="entry name" value="HATPase"/>
    <property type="match status" value="1"/>
</dbReference>
<evidence type="ECO:0000256" key="4">
    <source>
        <dbReference type="ARBA" id="ARBA00022553"/>
    </source>
</evidence>
<keyword evidence="8 12" id="KW-1133">Transmembrane helix</keyword>
<proteinExistence type="predicted"/>
<keyword evidence="4" id="KW-0597">Phosphoprotein</keyword>
<dbReference type="CDD" id="cd00082">
    <property type="entry name" value="HisKA"/>
    <property type="match status" value="1"/>
</dbReference>
<dbReference type="SUPFAM" id="SSF47384">
    <property type="entry name" value="Homodimeric domain of signal transducing histidine kinase"/>
    <property type="match status" value="1"/>
</dbReference>
<keyword evidence="5" id="KW-0808">Transferase</keyword>
<evidence type="ECO:0000256" key="1">
    <source>
        <dbReference type="ARBA" id="ARBA00000085"/>
    </source>
</evidence>
<evidence type="ECO:0000259" key="13">
    <source>
        <dbReference type="PROSITE" id="PS50109"/>
    </source>
</evidence>
<dbReference type="KEGG" id="cyj:Cyan7822_2125"/>
<dbReference type="SMART" id="SM00387">
    <property type="entry name" value="HATPase_c"/>
    <property type="match status" value="1"/>
</dbReference>
<keyword evidence="16" id="KW-1185">Reference proteome</keyword>
<dbReference type="EMBL" id="CP002198">
    <property type="protein sequence ID" value="ADN14105.1"/>
    <property type="molecule type" value="Genomic_DNA"/>
</dbReference>
<dbReference type="Pfam" id="PF00672">
    <property type="entry name" value="HAMP"/>
    <property type="match status" value="1"/>
</dbReference>
<accession>E0UDB4</accession>
<dbReference type="STRING" id="497965.Cyan7822_2125"/>
<feature type="transmembrane region" description="Helical" evidence="12">
    <location>
        <begin position="83"/>
        <end position="106"/>
    </location>
</feature>
<name>E0UDB4_GLOV7</name>
<dbReference type="Pfam" id="PF02518">
    <property type="entry name" value="HATPase_c"/>
    <property type="match status" value="1"/>
</dbReference>
<dbReference type="InterPro" id="IPR036097">
    <property type="entry name" value="HisK_dim/P_sf"/>
</dbReference>
<dbReference type="AlphaFoldDB" id="E0UDB4"/>
<evidence type="ECO:0000256" key="12">
    <source>
        <dbReference type="SAM" id="Phobius"/>
    </source>
</evidence>
<dbReference type="Gene3D" id="3.30.565.10">
    <property type="entry name" value="Histidine kinase-like ATPase, C-terminal domain"/>
    <property type="match status" value="1"/>
</dbReference>
<dbReference type="eggNOG" id="COG5002">
    <property type="taxonomic scope" value="Bacteria"/>
</dbReference>
<dbReference type="InterPro" id="IPR036890">
    <property type="entry name" value="HATPase_C_sf"/>
</dbReference>
<comment type="catalytic activity">
    <reaction evidence="1">
        <text>ATP + protein L-histidine = ADP + protein N-phospho-L-histidine.</text>
        <dbReference type="EC" id="2.7.13.3"/>
    </reaction>
</comment>
<dbReference type="PANTHER" id="PTHR45436">
    <property type="entry name" value="SENSOR HISTIDINE KINASE YKOH"/>
    <property type="match status" value="1"/>
</dbReference>
<dbReference type="InterPro" id="IPR005467">
    <property type="entry name" value="His_kinase_dom"/>
</dbReference>
<dbReference type="PROSITE" id="PS50109">
    <property type="entry name" value="HIS_KIN"/>
    <property type="match status" value="1"/>
</dbReference>
<dbReference type="FunFam" id="1.10.287.130:FF:000001">
    <property type="entry name" value="Two-component sensor histidine kinase"/>
    <property type="match status" value="1"/>
</dbReference>
<keyword evidence="11" id="KW-0175">Coiled coil</keyword>
<evidence type="ECO:0000256" key="3">
    <source>
        <dbReference type="ARBA" id="ARBA00012438"/>
    </source>
</evidence>
<feature type="transmembrane region" description="Helical" evidence="12">
    <location>
        <begin position="231"/>
        <end position="259"/>
    </location>
</feature>
<evidence type="ECO:0000259" key="14">
    <source>
        <dbReference type="PROSITE" id="PS50885"/>
    </source>
</evidence>
<comment type="subcellular location">
    <subcellularLocation>
        <location evidence="2">Membrane</location>
    </subcellularLocation>
</comment>
<dbReference type="Gene3D" id="6.10.340.10">
    <property type="match status" value="1"/>
</dbReference>
<evidence type="ECO:0000256" key="11">
    <source>
        <dbReference type="SAM" id="Coils"/>
    </source>
</evidence>
<dbReference type="InterPro" id="IPR003660">
    <property type="entry name" value="HAMP_dom"/>
</dbReference>
<evidence type="ECO:0000256" key="10">
    <source>
        <dbReference type="ARBA" id="ARBA00023136"/>
    </source>
</evidence>
<sequence>MLISYLFLSLPLLTSRLTSFQQKLSFTSRKNHLYGSYSNILSVQCGTRALHPCLLLLSMKFLDRLFQPLLRLPHQINATSLRVRLTLGVATVSALGLGTVAVWISWKMQNILIETHKQNIRYITDRFPHDVEIYSDMVTLETGLQKAIDNLTDNKTLLWAKNPQGQITAESMPLKMGSNGQNLLAFKQIFSQPELQYLNGRYWLLCTNSLKVKGVNLGHIYIAQDITGDQVMFFSLMINLGMATVIAIGIMTVTIAWYVRHSLQPLQRISQLTESISAEKLGEARIDLKNAPREVKQLAHTFDQMLNRLSEAWEHQRQLLSDVSHELRTPLTIVSGYLQSALRRGNNLTATQREALEIALSEADRTIQLLQDLLDLARADSGRMHFHLEPIILNDWLKEVMEKTQKYADRQIDFVIPCDPITIQADPVRLRQVLYNLIDNGVKYSDAQTPITVKLEAQQHSCILQVCDRGIGISLPDQARIFERFYRADEARSRSTGGTGLGLAIVKTLVEGMDGHISLSSQPGQGSIFSITLPLLQK</sequence>
<keyword evidence="6 12" id="KW-0812">Transmembrane</keyword>
<organism evidence="15 16">
    <name type="scientific">Gloeothece verrucosa (strain PCC 7822)</name>
    <name type="common">Cyanothece sp. (strain PCC 7822)</name>
    <dbReference type="NCBI Taxonomy" id="497965"/>
    <lineage>
        <taxon>Bacteria</taxon>
        <taxon>Bacillati</taxon>
        <taxon>Cyanobacteriota</taxon>
        <taxon>Cyanophyceae</taxon>
        <taxon>Oscillatoriophycideae</taxon>
        <taxon>Chroococcales</taxon>
        <taxon>Aphanothecaceae</taxon>
        <taxon>Gloeothece</taxon>
        <taxon>Gloeothece verrucosa</taxon>
    </lineage>
</organism>
<keyword evidence="7 15" id="KW-0418">Kinase</keyword>
<evidence type="ECO:0000256" key="5">
    <source>
        <dbReference type="ARBA" id="ARBA00022679"/>
    </source>
</evidence>
<dbReference type="FunFam" id="3.30.565.10:FF:000006">
    <property type="entry name" value="Sensor histidine kinase WalK"/>
    <property type="match status" value="1"/>
</dbReference>
<dbReference type="Proteomes" id="UP000008206">
    <property type="component" value="Chromosome"/>
</dbReference>
<dbReference type="PROSITE" id="PS50885">
    <property type="entry name" value="HAMP"/>
    <property type="match status" value="1"/>
</dbReference>
<keyword evidence="10 12" id="KW-0472">Membrane</keyword>
<dbReference type="GO" id="GO:0000155">
    <property type="term" value="F:phosphorelay sensor kinase activity"/>
    <property type="evidence" value="ECO:0007669"/>
    <property type="project" value="InterPro"/>
</dbReference>
<reference evidence="16" key="1">
    <citation type="journal article" date="2011" name="MBio">
        <title>Novel metabolic attributes of the genus Cyanothece, comprising a group of unicellular nitrogen-fixing Cyanobacteria.</title>
        <authorList>
            <person name="Bandyopadhyay A."/>
            <person name="Elvitigala T."/>
            <person name="Welsh E."/>
            <person name="Stockel J."/>
            <person name="Liberton M."/>
            <person name="Min H."/>
            <person name="Sherman L.A."/>
            <person name="Pakrasi H.B."/>
        </authorList>
    </citation>
    <scope>NUCLEOTIDE SEQUENCE [LARGE SCALE GENOMIC DNA]</scope>
    <source>
        <strain evidence="16">PCC 7822</strain>
    </source>
</reference>
<evidence type="ECO:0000256" key="6">
    <source>
        <dbReference type="ARBA" id="ARBA00022692"/>
    </source>
</evidence>
<dbReference type="CDD" id="cd06225">
    <property type="entry name" value="HAMP"/>
    <property type="match status" value="1"/>
</dbReference>
<dbReference type="InterPro" id="IPR003661">
    <property type="entry name" value="HisK_dim/P_dom"/>
</dbReference>
<dbReference type="InterPro" id="IPR003594">
    <property type="entry name" value="HATPase_dom"/>
</dbReference>
<dbReference type="InterPro" id="IPR050428">
    <property type="entry name" value="TCS_sensor_his_kinase"/>
</dbReference>
<dbReference type="Gene3D" id="1.10.287.130">
    <property type="match status" value="1"/>
</dbReference>
<evidence type="ECO:0000313" key="16">
    <source>
        <dbReference type="Proteomes" id="UP000008206"/>
    </source>
</evidence>
<keyword evidence="9" id="KW-0902">Two-component regulatory system</keyword>
<evidence type="ECO:0000256" key="8">
    <source>
        <dbReference type="ARBA" id="ARBA00022989"/>
    </source>
</evidence>
<dbReference type="HOGENOM" id="CLU_000445_89_6_3"/>
<dbReference type="SUPFAM" id="SSF55874">
    <property type="entry name" value="ATPase domain of HSP90 chaperone/DNA topoisomerase II/histidine kinase"/>
    <property type="match status" value="1"/>
</dbReference>
<evidence type="ECO:0000256" key="7">
    <source>
        <dbReference type="ARBA" id="ARBA00022777"/>
    </source>
</evidence>
<dbReference type="PANTHER" id="PTHR45436:SF5">
    <property type="entry name" value="SENSOR HISTIDINE KINASE TRCS"/>
    <property type="match status" value="1"/>
</dbReference>
<feature type="domain" description="HAMP" evidence="14">
    <location>
        <begin position="260"/>
        <end position="314"/>
    </location>
</feature>
<protein>
    <recommendedName>
        <fullName evidence="3">histidine kinase</fullName>
        <ecNumber evidence="3">2.7.13.3</ecNumber>
    </recommendedName>
</protein>
<gene>
    <name evidence="15" type="ordered locus">Cyan7822_2125</name>
</gene>
<feature type="domain" description="Histidine kinase" evidence="13">
    <location>
        <begin position="322"/>
        <end position="537"/>
    </location>
</feature>
<dbReference type="SMART" id="SM00388">
    <property type="entry name" value="HisKA"/>
    <property type="match status" value="1"/>
</dbReference>
<evidence type="ECO:0000256" key="2">
    <source>
        <dbReference type="ARBA" id="ARBA00004370"/>
    </source>
</evidence>
<evidence type="ECO:0000313" key="15">
    <source>
        <dbReference type="EMBL" id="ADN14105.1"/>
    </source>
</evidence>
<dbReference type="InterPro" id="IPR004358">
    <property type="entry name" value="Sig_transdc_His_kin-like_C"/>
</dbReference>
<dbReference type="EC" id="2.7.13.3" evidence="3"/>
<dbReference type="GO" id="GO:0005886">
    <property type="term" value="C:plasma membrane"/>
    <property type="evidence" value="ECO:0007669"/>
    <property type="project" value="TreeGrafter"/>
</dbReference>
<dbReference type="Pfam" id="PF00512">
    <property type="entry name" value="HisKA"/>
    <property type="match status" value="1"/>
</dbReference>
<dbReference type="PRINTS" id="PR00344">
    <property type="entry name" value="BCTRLSENSOR"/>
</dbReference>
<feature type="coiled-coil region" evidence="11">
    <location>
        <begin position="353"/>
        <end position="380"/>
    </location>
</feature>